<feature type="transmembrane region" description="Helical" evidence="8">
    <location>
        <begin position="98"/>
        <end position="115"/>
    </location>
</feature>
<keyword evidence="4 8" id="KW-1133">Transmembrane helix</keyword>
<dbReference type="GO" id="GO:0019432">
    <property type="term" value="P:triglyceride biosynthetic process"/>
    <property type="evidence" value="ECO:0007669"/>
    <property type="project" value="TreeGrafter"/>
</dbReference>
<evidence type="ECO:0000256" key="3">
    <source>
        <dbReference type="ARBA" id="ARBA00022692"/>
    </source>
</evidence>
<evidence type="ECO:0000256" key="2">
    <source>
        <dbReference type="ARBA" id="ARBA00022679"/>
    </source>
</evidence>
<dbReference type="GO" id="GO:0008654">
    <property type="term" value="P:phospholipid biosynthetic process"/>
    <property type="evidence" value="ECO:0007669"/>
    <property type="project" value="TreeGrafter"/>
</dbReference>
<evidence type="ECO:0000256" key="7">
    <source>
        <dbReference type="SAM" id="MobiDB-lite"/>
    </source>
</evidence>
<feature type="transmembrane region" description="Helical" evidence="8">
    <location>
        <begin position="68"/>
        <end position="91"/>
    </location>
</feature>
<dbReference type="Pfam" id="PF03062">
    <property type="entry name" value="MBOAT"/>
    <property type="match status" value="1"/>
</dbReference>
<organism evidence="9 10">
    <name type="scientific">[Myrmecia] bisecta</name>
    <dbReference type="NCBI Taxonomy" id="41462"/>
    <lineage>
        <taxon>Eukaryota</taxon>
        <taxon>Viridiplantae</taxon>
        <taxon>Chlorophyta</taxon>
        <taxon>core chlorophytes</taxon>
        <taxon>Trebouxiophyceae</taxon>
        <taxon>Trebouxiales</taxon>
        <taxon>Trebouxiaceae</taxon>
        <taxon>Myrmecia</taxon>
    </lineage>
</organism>
<feature type="region of interest" description="Disordered" evidence="7">
    <location>
        <begin position="463"/>
        <end position="488"/>
    </location>
</feature>
<feature type="transmembrane region" description="Helical" evidence="8">
    <location>
        <begin position="372"/>
        <end position="390"/>
    </location>
</feature>
<dbReference type="GO" id="GO:0016746">
    <property type="term" value="F:acyltransferase activity"/>
    <property type="evidence" value="ECO:0007669"/>
    <property type="project" value="UniProtKB-KW"/>
</dbReference>
<proteinExistence type="predicted"/>
<keyword evidence="2" id="KW-0808">Transferase</keyword>
<comment type="subcellular location">
    <subcellularLocation>
        <location evidence="1">Membrane</location>
        <topology evidence="1">Multi-pass membrane protein</topology>
    </subcellularLocation>
</comment>
<evidence type="ECO:0000256" key="8">
    <source>
        <dbReference type="SAM" id="Phobius"/>
    </source>
</evidence>
<feature type="transmembrane region" description="Helical" evidence="8">
    <location>
        <begin position="28"/>
        <end position="48"/>
    </location>
</feature>
<dbReference type="Proteomes" id="UP001489004">
    <property type="component" value="Unassembled WGS sequence"/>
</dbReference>
<keyword evidence="6" id="KW-0012">Acyltransferase</keyword>
<comment type="caution">
    <text evidence="9">The sequence shown here is derived from an EMBL/GenBank/DDBJ whole genome shotgun (WGS) entry which is preliminary data.</text>
</comment>
<evidence type="ECO:0000256" key="6">
    <source>
        <dbReference type="ARBA" id="ARBA00023315"/>
    </source>
</evidence>
<feature type="transmembrane region" description="Helical" evidence="8">
    <location>
        <begin position="437"/>
        <end position="458"/>
    </location>
</feature>
<dbReference type="PANTHER" id="PTHR13906">
    <property type="entry name" value="PORCUPINE"/>
    <property type="match status" value="1"/>
</dbReference>
<accession>A0AAW1QES2</accession>
<keyword evidence="5 8" id="KW-0472">Membrane</keyword>
<protein>
    <recommendedName>
        <fullName evidence="11">Lysophospholipid acyltransferase</fullName>
    </recommendedName>
</protein>
<evidence type="ECO:0008006" key="11">
    <source>
        <dbReference type="Google" id="ProtNLM"/>
    </source>
</evidence>
<keyword evidence="10" id="KW-1185">Reference proteome</keyword>
<dbReference type="GO" id="GO:0016020">
    <property type="term" value="C:membrane"/>
    <property type="evidence" value="ECO:0007669"/>
    <property type="project" value="UniProtKB-SubCell"/>
</dbReference>
<name>A0AAW1QES2_9CHLO</name>
<reference evidence="9 10" key="1">
    <citation type="journal article" date="2024" name="Nat. Commun.">
        <title>Phylogenomics reveals the evolutionary origins of lichenization in chlorophyte algae.</title>
        <authorList>
            <person name="Puginier C."/>
            <person name="Libourel C."/>
            <person name="Otte J."/>
            <person name="Skaloud P."/>
            <person name="Haon M."/>
            <person name="Grisel S."/>
            <person name="Petersen M."/>
            <person name="Berrin J.G."/>
            <person name="Delaux P.M."/>
            <person name="Dal Grande F."/>
            <person name="Keller J."/>
        </authorList>
    </citation>
    <scope>NUCLEOTIDE SEQUENCE [LARGE SCALE GENOMIC DNA]</scope>
    <source>
        <strain evidence="9 10">SAG 2043</strain>
    </source>
</reference>
<evidence type="ECO:0000256" key="1">
    <source>
        <dbReference type="ARBA" id="ARBA00004141"/>
    </source>
</evidence>
<evidence type="ECO:0000256" key="4">
    <source>
        <dbReference type="ARBA" id="ARBA00022989"/>
    </source>
</evidence>
<dbReference type="EMBL" id="JALJOR010000003">
    <property type="protein sequence ID" value="KAK9819931.1"/>
    <property type="molecule type" value="Genomic_DNA"/>
</dbReference>
<keyword evidence="3 8" id="KW-0812">Transmembrane</keyword>
<feature type="transmembrane region" description="Helical" evidence="8">
    <location>
        <begin position="411"/>
        <end position="431"/>
    </location>
</feature>
<dbReference type="GO" id="GO:0030258">
    <property type="term" value="P:lipid modification"/>
    <property type="evidence" value="ECO:0007669"/>
    <property type="project" value="TreeGrafter"/>
</dbReference>
<dbReference type="InterPro" id="IPR049941">
    <property type="entry name" value="LPLAT_7/PORCN-like"/>
</dbReference>
<evidence type="ECO:0000256" key="5">
    <source>
        <dbReference type="ARBA" id="ARBA00023136"/>
    </source>
</evidence>
<sequence>MSLFSGNLITPFDWEVDAMAKLGFTLSMLRFSVSFFASIPIGAMLRYIPSVPGRHLFSFLTGFFLVYYPFGNGCLHLVIAAVLTYFAMLIAREHAGTLAWLIDFTYLIGCHIYTASGTAWKEGNMDFTGAMMVLVLKLISTAVTYQDGVRKPELLNAYQQAHVVKRMPSLLEYLSYLFAAGNLLSGPHFELSDYLNYIQRWGPWDTRQAKEGLPSPVVPGLTRFVKALVCLALHMYLKQDYSPDLLESNWYHSRPLLFRMGLIAFVGFVYRLRYYFAWAVAESGLIFQGFCFNGYDDKGRPLWDRYVNTRIRNVEFCTSATHYATHWNTCTGNFLRQYVYERLTPRGKKAPFSVMLVTQLVSGVWHGVFAGYGLFFVSSAFMFESAKIIYRYEQTWPARLRTNPLWMVIKWAYSTFVLNYSASAFMVLSWAPSIAVWHSVGFLGHFLMLAIFLVSMVAPPRRPRRTTAKRSPAEGKATTNGHAATNGDAAKLQNGVDHATNDVAGQAQAGLDKATNGAANGFHNYVPAKQAGLTEVAGEVKKGV</sequence>
<gene>
    <name evidence="9" type="ORF">WJX72_004021</name>
</gene>
<evidence type="ECO:0000313" key="9">
    <source>
        <dbReference type="EMBL" id="KAK9819931.1"/>
    </source>
</evidence>
<evidence type="ECO:0000313" key="10">
    <source>
        <dbReference type="Proteomes" id="UP001489004"/>
    </source>
</evidence>
<dbReference type="GO" id="GO:0005783">
    <property type="term" value="C:endoplasmic reticulum"/>
    <property type="evidence" value="ECO:0007669"/>
    <property type="project" value="TreeGrafter"/>
</dbReference>
<dbReference type="InterPro" id="IPR004299">
    <property type="entry name" value="MBOAT_fam"/>
</dbReference>
<dbReference type="PANTHER" id="PTHR13906:SF4">
    <property type="entry name" value="LYSOPHOSPHOLIPID ACYLTRANSFERASE 6"/>
    <property type="match status" value="1"/>
</dbReference>
<dbReference type="AlphaFoldDB" id="A0AAW1QES2"/>